<dbReference type="PANTHER" id="PTHR34978">
    <property type="entry name" value="POSSIBLE SENSOR-TRANSDUCER PROTEIN BLAR"/>
    <property type="match status" value="1"/>
</dbReference>
<protein>
    <recommendedName>
        <fullName evidence="2">Peptidase M56 domain-containing protein</fullName>
    </recommendedName>
</protein>
<dbReference type="EMBL" id="QRHA01000005">
    <property type="protein sequence ID" value="RDV26016.1"/>
    <property type="molecule type" value="Genomic_DNA"/>
</dbReference>
<feature type="domain" description="Peptidase M56" evidence="2">
    <location>
        <begin position="66"/>
        <end position="271"/>
    </location>
</feature>
<evidence type="ECO:0000259" key="2">
    <source>
        <dbReference type="Pfam" id="PF05569"/>
    </source>
</evidence>
<feature type="transmembrane region" description="Helical" evidence="1">
    <location>
        <begin position="96"/>
        <end position="115"/>
    </location>
</feature>
<evidence type="ECO:0000256" key="1">
    <source>
        <dbReference type="SAM" id="Phobius"/>
    </source>
</evidence>
<dbReference type="Proteomes" id="UP000256561">
    <property type="component" value="Unassembled WGS sequence"/>
</dbReference>
<dbReference type="SUPFAM" id="SSF48452">
    <property type="entry name" value="TPR-like"/>
    <property type="match status" value="1"/>
</dbReference>
<gene>
    <name evidence="3" type="ORF">DXV75_07980</name>
</gene>
<dbReference type="PANTHER" id="PTHR34978:SF3">
    <property type="entry name" value="SLR0241 PROTEIN"/>
    <property type="match status" value="1"/>
</dbReference>
<proteinExistence type="predicted"/>
<organism evidence="3 4">
    <name type="scientific">Alteromonas aestuariivivens</name>
    <dbReference type="NCBI Taxonomy" id="1938339"/>
    <lineage>
        <taxon>Bacteria</taxon>
        <taxon>Pseudomonadati</taxon>
        <taxon>Pseudomonadota</taxon>
        <taxon>Gammaproteobacteria</taxon>
        <taxon>Alteromonadales</taxon>
        <taxon>Alteromonadaceae</taxon>
        <taxon>Alteromonas/Salinimonas group</taxon>
        <taxon>Alteromonas</taxon>
    </lineage>
</organism>
<keyword evidence="1" id="KW-0812">Transmembrane</keyword>
<dbReference type="InterPro" id="IPR008756">
    <property type="entry name" value="Peptidase_M56"/>
</dbReference>
<keyword evidence="4" id="KW-1185">Reference proteome</keyword>
<evidence type="ECO:0000313" key="3">
    <source>
        <dbReference type="EMBL" id="RDV26016.1"/>
    </source>
</evidence>
<keyword evidence="1" id="KW-1133">Transmembrane helix</keyword>
<comment type="caution">
    <text evidence="3">The sequence shown here is derived from an EMBL/GenBank/DDBJ whole genome shotgun (WGS) entry which is preliminary data.</text>
</comment>
<dbReference type="CDD" id="cd07341">
    <property type="entry name" value="M56_BlaR1_MecR1_like"/>
    <property type="match status" value="1"/>
</dbReference>
<dbReference type="InterPro" id="IPR011990">
    <property type="entry name" value="TPR-like_helical_dom_sf"/>
</dbReference>
<dbReference type="OrthoDB" id="6381062at2"/>
<name>A0A3D8M8T6_9ALTE</name>
<evidence type="ECO:0000313" key="4">
    <source>
        <dbReference type="Proteomes" id="UP000256561"/>
    </source>
</evidence>
<dbReference type="Pfam" id="PF05569">
    <property type="entry name" value="Peptidase_M56"/>
    <property type="match status" value="1"/>
</dbReference>
<dbReference type="InterPro" id="IPR052173">
    <property type="entry name" value="Beta-lactam_resp_regulator"/>
</dbReference>
<sequence>MDYLLTNFATTVLMLITVKFIQEAPARLQITLLMLALLNWFIPWHDLEVSLLAPSSLLPHNIDYFLPTEMMASNTTPGQVFANISHWGNVVQNVEWFSFSHVFTGLLCLGILLFFGDVLRYLRYLDSLNKTAEDRTELLVHYNLPAKAHYLCGISVKICQGCPPAMATGVIRPTIWLNRRLLNSSQLHSVLLHEVTHLRHCDPGLKWVTQLARRVFWWNPLVIKLIERIDLLVEMSCDQHCYAVKREKYSQDLAAIILQSHSGTSNQAAQISGFTSIHSQASANLLRLESLKSEKTLRLKFVALACVGTLLSSVACAQFNSSIVTDETDRLHAMALRVQAHRANQNKYSIYRPDTAKNAQFNRQMRELVALSKDALSPSHDVLNLAYSEIDAWYANRPALPAPQQREIAFHTTAVQHFLLQQQNRQSDYLDLVTQRFGAPEKVPVPLRYSTAAALIKLHRYENALEILQQFDLASPKTALGNFILAVEACMKQGKYEQALWLVNNRVVRNNTSEEIRLLKLRFNVLTTAGQTGPAEQIRADLANHYGVEKIPPQNFNGPALRVQWAPVLDHI</sequence>
<accession>A0A3D8M8T6</accession>
<dbReference type="AlphaFoldDB" id="A0A3D8M8T6"/>
<keyword evidence="1" id="KW-0472">Membrane</keyword>
<dbReference type="RefSeq" id="WP_115592885.1">
    <property type="nucleotide sequence ID" value="NZ_QRHA01000005.1"/>
</dbReference>
<reference evidence="4" key="1">
    <citation type="submission" date="2018-08" db="EMBL/GenBank/DDBJ databases">
        <authorList>
            <person name="Zhang J."/>
            <person name="Du Z.-J."/>
        </authorList>
    </citation>
    <scope>NUCLEOTIDE SEQUENCE [LARGE SCALE GENOMIC DNA]</scope>
    <source>
        <strain evidence="4">KCTC 52655</strain>
    </source>
</reference>